<proteinExistence type="inferred from homology"/>
<dbReference type="PANTHER" id="PTHR16184">
    <property type="entry name" value="ELONGATOR COMPLEX PROTEIN 6"/>
    <property type="match status" value="1"/>
</dbReference>
<dbReference type="GO" id="GO:0033588">
    <property type="term" value="C:elongator holoenzyme complex"/>
    <property type="evidence" value="ECO:0007669"/>
    <property type="project" value="InterPro"/>
</dbReference>
<comment type="pathway">
    <text evidence="1">tRNA modification; 5-methoxycarbonylmethyl-2-thiouridine-tRNA biosynthesis.</text>
</comment>
<dbReference type="EMBL" id="JARJCN010000029">
    <property type="protein sequence ID" value="KAJ7087289.1"/>
    <property type="molecule type" value="Genomic_DNA"/>
</dbReference>
<dbReference type="PANTHER" id="PTHR16184:SF6">
    <property type="entry name" value="ELONGATOR COMPLEX PROTEIN 6"/>
    <property type="match status" value="1"/>
</dbReference>
<gene>
    <name evidence="3" type="ORF">B0H15DRAFT_781388</name>
</gene>
<evidence type="ECO:0000256" key="1">
    <source>
        <dbReference type="ARBA" id="ARBA00005043"/>
    </source>
</evidence>
<dbReference type="Proteomes" id="UP001222325">
    <property type="component" value="Unassembled WGS sequence"/>
</dbReference>
<evidence type="ECO:0000313" key="3">
    <source>
        <dbReference type="EMBL" id="KAJ7087289.1"/>
    </source>
</evidence>
<evidence type="ECO:0000313" key="4">
    <source>
        <dbReference type="Proteomes" id="UP001222325"/>
    </source>
</evidence>
<sequence>MFTPFDLPMGILLLVTDQLAASADFILHRALQEHLRPTKTAEQPARVHKRKAIILSVSEPLARWKVLAAKSNVRLDAPTFRFIDVFARVSDGGTLRPVLDDVVSALGDGEETDTLVMVDDLAVLSWLGTVPALDQVRFVRALAAVCHKAGATLLIRHHVLGFGSQAEDAPALRTLQQCCTFHLEVLPLASGRSGAVSGQVALHAGPATARGEGGVRLLPRSAALQYKLADGPAGTVFFERGTAGSVL</sequence>
<protein>
    <submittedName>
        <fullName evidence="3">Uncharacterized protein</fullName>
    </submittedName>
</protein>
<name>A0AAD6U7G9_9AGAR</name>
<reference evidence="3" key="1">
    <citation type="submission" date="2023-03" db="EMBL/GenBank/DDBJ databases">
        <title>Massive genome expansion in bonnet fungi (Mycena s.s.) driven by repeated elements and novel gene families across ecological guilds.</title>
        <authorList>
            <consortium name="Lawrence Berkeley National Laboratory"/>
            <person name="Harder C.B."/>
            <person name="Miyauchi S."/>
            <person name="Viragh M."/>
            <person name="Kuo A."/>
            <person name="Thoen E."/>
            <person name="Andreopoulos B."/>
            <person name="Lu D."/>
            <person name="Skrede I."/>
            <person name="Drula E."/>
            <person name="Henrissat B."/>
            <person name="Morin E."/>
            <person name="Kohler A."/>
            <person name="Barry K."/>
            <person name="LaButti K."/>
            <person name="Morin E."/>
            <person name="Salamov A."/>
            <person name="Lipzen A."/>
            <person name="Mereny Z."/>
            <person name="Hegedus B."/>
            <person name="Baldrian P."/>
            <person name="Stursova M."/>
            <person name="Weitz H."/>
            <person name="Taylor A."/>
            <person name="Grigoriev I.V."/>
            <person name="Nagy L.G."/>
            <person name="Martin F."/>
            <person name="Kauserud H."/>
        </authorList>
    </citation>
    <scope>NUCLEOTIDE SEQUENCE</scope>
    <source>
        <strain evidence="3">CBHHK173m</strain>
    </source>
</reference>
<dbReference type="InterPro" id="IPR027417">
    <property type="entry name" value="P-loop_NTPase"/>
</dbReference>
<evidence type="ECO:0000256" key="2">
    <source>
        <dbReference type="ARBA" id="ARBA00008837"/>
    </source>
</evidence>
<comment type="similarity">
    <text evidence="2">Belongs to the ELP6 family.</text>
</comment>
<dbReference type="GO" id="GO:0002098">
    <property type="term" value="P:tRNA wobble uridine modification"/>
    <property type="evidence" value="ECO:0007669"/>
    <property type="project" value="InterPro"/>
</dbReference>
<dbReference type="AlphaFoldDB" id="A0AAD6U7G9"/>
<keyword evidence="4" id="KW-1185">Reference proteome</keyword>
<dbReference type="Gene3D" id="3.40.50.300">
    <property type="entry name" value="P-loop containing nucleotide triphosphate hydrolases"/>
    <property type="match status" value="1"/>
</dbReference>
<comment type="caution">
    <text evidence="3">The sequence shown here is derived from an EMBL/GenBank/DDBJ whole genome shotgun (WGS) entry which is preliminary data.</text>
</comment>
<dbReference type="InterPro" id="IPR018627">
    <property type="entry name" value="ELP6"/>
</dbReference>
<organism evidence="3 4">
    <name type="scientific">Mycena belliarum</name>
    <dbReference type="NCBI Taxonomy" id="1033014"/>
    <lineage>
        <taxon>Eukaryota</taxon>
        <taxon>Fungi</taxon>
        <taxon>Dikarya</taxon>
        <taxon>Basidiomycota</taxon>
        <taxon>Agaricomycotina</taxon>
        <taxon>Agaricomycetes</taxon>
        <taxon>Agaricomycetidae</taxon>
        <taxon>Agaricales</taxon>
        <taxon>Marasmiineae</taxon>
        <taxon>Mycenaceae</taxon>
        <taxon>Mycena</taxon>
    </lineage>
</organism>
<accession>A0AAD6U7G9</accession>